<evidence type="ECO:0000256" key="2">
    <source>
        <dbReference type="ARBA" id="ARBA00023315"/>
    </source>
</evidence>
<evidence type="ECO:0000313" key="5">
    <source>
        <dbReference type="Proteomes" id="UP001595696"/>
    </source>
</evidence>
<comment type="caution">
    <text evidence="4">The sequence shown here is derived from an EMBL/GenBank/DDBJ whole genome shotgun (WGS) entry which is preliminary data.</text>
</comment>
<protein>
    <submittedName>
        <fullName evidence="4">GNAT family N-acetyltransferase</fullName>
        <ecNumber evidence="4">2.3.-.-</ecNumber>
    </submittedName>
</protein>
<dbReference type="PROSITE" id="PS51186">
    <property type="entry name" value="GNAT"/>
    <property type="match status" value="1"/>
</dbReference>
<keyword evidence="2 4" id="KW-0012">Acyltransferase</keyword>
<dbReference type="InterPro" id="IPR016181">
    <property type="entry name" value="Acyl_CoA_acyltransferase"/>
</dbReference>
<evidence type="ECO:0000256" key="1">
    <source>
        <dbReference type="ARBA" id="ARBA00022679"/>
    </source>
</evidence>
<dbReference type="GO" id="GO:0016746">
    <property type="term" value="F:acyltransferase activity"/>
    <property type="evidence" value="ECO:0007669"/>
    <property type="project" value="UniProtKB-KW"/>
</dbReference>
<gene>
    <name evidence="4" type="ORF">ACFO0B_04275</name>
</gene>
<sequence length="156" mass="16724">MAPEHAQAVTDCHVRCWREAHADVLPPHLLDALRTGRGASRWLRVARDPLIETRVALADGAVLGFASVGPARDASAPTALELHALYVRAAEHGTGLADALLDSALPAATPCTLWVLAANPRARAFYRRHGFREDGARGLDPFALLPTLRMVRGALA</sequence>
<dbReference type="RefSeq" id="WP_378610959.1">
    <property type="nucleotide sequence ID" value="NZ_JBHSAX010000004.1"/>
</dbReference>
<dbReference type="EC" id="2.3.-.-" evidence="4"/>
<dbReference type="EMBL" id="JBHSAX010000004">
    <property type="protein sequence ID" value="MFC3961200.1"/>
    <property type="molecule type" value="Genomic_DNA"/>
</dbReference>
<accession>A0ABV8DMB8</accession>
<name>A0ABV8DMB8_9NOCA</name>
<dbReference type="Pfam" id="PF13508">
    <property type="entry name" value="Acetyltransf_7"/>
    <property type="match status" value="1"/>
</dbReference>
<reference evidence="5" key="1">
    <citation type="journal article" date="2019" name="Int. J. Syst. Evol. Microbiol.">
        <title>The Global Catalogue of Microorganisms (GCM) 10K type strain sequencing project: providing services to taxonomists for standard genome sequencing and annotation.</title>
        <authorList>
            <consortium name="The Broad Institute Genomics Platform"/>
            <consortium name="The Broad Institute Genome Sequencing Center for Infectious Disease"/>
            <person name="Wu L."/>
            <person name="Ma J."/>
        </authorList>
    </citation>
    <scope>NUCLEOTIDE SEQUENCE [LARGE SCALE GENOMIC DNA]</scope>
    <source>
        <strain evidence="5">CGMCC 4.7330</strain>
    </source>
</reference>
<dbReference type="Proteomes" id="UP001595696">
    <property type="component" value="Unassembled WGS sequence"/>
</dbReference>
<organism evidence="4 5">
    <name type="scientific">Nocardia jiangsuensis</name>
    <dbReference type="NCBI Taxonomy" id="1691563"/>
    <lineage>
        <taxon>Bacteria</taxon>
        <taxon>Bacillati</taxon>
        <taxon>Actinomycetota</taxon>
        <taxon>Actinomycetes</taxon>
        <taxon>Mycobacteriales</taxon>
        <taxon>Nocardiaceae</taxon>
        <taxon>Nocardia</taxon>
    </lineage>
</organism>
<evidence type="ECO:0000259" key="3">
    <source>
        <dbReference type="PROSITE" id="PS51186"/>
    </source>
</evidence>
<dbReference type="PANTHER" id="PTHR43877">
    <property type="entry name" value="AMINOALKYLPHOSPHONATE N-ACETYLTRANSFERASE-RELATED-RELATED"/>
    <property type="match status" value="1"/>
</dbReference>
<proteinExistence type="predicted"/>
<dbReference type="SUPFAM" id="SSF55729">
    <property type="entry name" value="Acyl-CoA N-acyltransferases (Nat)"/>
    <property type="match status" value="1"/>
</dbReference>
<dbReference type="InterPro" id="IPR000182">
    <property type="entry name" value="GNAT_dom"/>
</dbReference>
<dbReference type="InterPro" id="IPR050832">
    <property type="entry name" value="Bact_Acetyltransf"/>
</dbReference>
<keyword evidence="5" id="KW-1185">Reference proteome</keyword>
<keyword evidence="1 4" id="KW-0808">Transferase</keyword>
<dbReference type="CDD" id="cd04301">
    <property type="entry name" value="NAT_SF"/>
    <property type="match status" value="1"/>
</dbReference>
<evidence type="ECO:0000313" key="4">
    <source>
        <dbReference type="EMBL" id="MFC3961200.1"/>
    </source>
</evidence>
<dbReference type="Gene3D" id="3.40.630.30">
    <property type="match status" value="1"/>
</dbReference>
<feature type="domain" description="N-acetyltransferase" evidence="3">
    <location>
        <begin position="1"/>
        <end position="151"/>
    </location>
</feature>